<dbReference type="PANTHER" id="PTHR13306:SF6">
    <property type="entry name" value="TRANSMEMBRANE PROTEIN 138"/>
    <property type="match status" value="1"/>
</dbReference>
<feature type="transmembrane region" description="Helical" evidence="14">
    <location>
        <begin position="21"/>
        <end position="40"/>
    </location>
</feature>
<evidence type="ECO:0000256" key="10">
    <source>
        <dbReference type="ARBA" id="ARBA00023069"/>
    </source>
</evidence>
<evidence type="ECO:0000256" key="6">
    <source>
        <dbReference type="ARBA" id="ARBA00022554"/>
    </source>
</evidence>
<evidence type="ECO:0000256" key="13">
    <source>
        <dbReference type="ARBA" id="ARBA00023273"/>
    </source>
</evidence>
<evidence type="ECO:0000256" key="8">
    <source>
        <dbReference type="ARBA" id="ARBA00022794"/>
    </source>
</evidence>
<evidence type="ECO:0000256" key="4">
    <source>
        <dbReference type="ARBA" id="ARBA00010572"/>
    </source>
</evidence>
<sequence length="174" mass="20818">MINQLCACRFYAAMLLTRYKAILFLQYVLLVADFFFNISVELLRMENVVLLIVYILQAIGIVFALIVVFLLFFYTYIFQAGLVSILVKKFRVSITVTFVYLVLCVTLHGWALKLRWDNPQAYIWDVKGIQILYIFQRCSAILYYYFYKRTALKLGDPKFYQESEWLRDEFEKRR</sequence>
<evidence type="ECO:0000256" key="7">
    <source>
        <dbReference type="ARBA" id="ARBA00022692"/>
    </source>
</evidence>
<comment type="similarity">
    <text evidence="4">Belongs to the TMEM138 family.</text>
</comment>
<evidence type="ECO:0000256" key="1">
    <source>
        <dbReference type="ARBA" id="ARBA00003709"/>
    </source>
</evidence>
<reference evidence="15" key="1">
    <citation type="submission" date="2021-01" db="EMBL/GenBank/DDBJ databases">
        <authorList>
            <person name="Li R."/>
            <person name="Bekaert M."/>
        </authorList>
    </citation>
    <scope>NUCLEOTIDE SEQUENCE</scope>
    <source>
        <strain evidence="15">Farmed</strain>
    </source>
</reference>
<organism evidence="15 16">
    <name type="scientific">Acanthosepion pharaonis</name>
    <name type="common">Pharaoh cuttlefish</name>
    <name type="synonym">Sepia pharaonis</name>
    <dbReference type="NCBI Taxonomy" id="158019"/>
    <lineage>
        <taxon>Eukaryota</taxon>
        <taxon>Metazoa</taxon>
        <taxon>Spiralia</taxon>
        <taxon>Lophotrochozoa</taxon>
        <taxon>Mollusca</taxon>
        <taxon>Cephalopoda</taxon>
        <taxon>Coleoidea</taxon>
        <taxon>Decapodiformes</taxon>
        <taxon>Sepiida</taxon>
        <taxon>Sepiina</taxon>
        <taxon>Sepiidae</taxon>
        <taxon>Acanthosepion</taxon>
    </lineage>
</organism>
<feature type="transmembrane region" description="Helical" evidence="14">
    <location>
        <begin position="90"/>
        <end position="111"/>
    </location>
</feature>
<keyword evidence="11 14" id="KW-0472">Membrane</keyword>
<feature type="transmembrane region" description="Helical" evidence="14">
    <location>
        <begin position="52"/>
        <end position="78"/>
    </location>
</feature>
<dbReference type="GO" id="GO:0005774">
    <property type="term" value="C:vacuolar membrane"/>
    <property type="evidence" value="ECO:0007669"/>
    <property type="project" value="UniProtKB-SubCell"/>
</dbReference>
<proteinExistence type="inferred from homology"/>
<evidence type="ECO:0000256" key="14">
    <source>
        <dbReference type="SAM" id="Phobius"/>
    </source>
</evidence>
<dbReference type="PANTHER" id="PTHR13306">
    <property type="entry name" value="TRANSMEMBRANE PROTEIN 138"/>
    <property type="match status" value="1"/>
</dbReference>
<evidence type="ECO:0000256" key="11">
    <source>
        <dbReference type="ARBA" id="ARBA00023136"/>
    </source>
</evidence>
<dbReference type="GO" id="GO:0005929">
    <property type="term" value="C:cilium"/>
    <property type="evidence" value="ECO:0007669"/>
    <property type="project" value="UniProtKB-SubCell"/>
</dbReference>
<comment type="caution">
    <text evidence="15">The sequence shown here is derived from an EMBL/GenBank/DDBJ whole genome shotgun (WGS) entry which is preliminary data.</text>
</comment>
<dbReference type="Pfam" id="PF14935">
    <property type="entry name" value="TMEM138"/>
    <property type="match status" value="1"/>
</dbReference>
<evidence type="ECO:0000313" key="16">
    <source>
        <dbReference type="Proteomes" id="UP000597762"/>
    </source>
</evidence>
<keyword evidence="8" id="KW-0970">Cilium biogenesis/degradation</keyword>
<comment type="function">
    <text evidence="1">Required for ciliogenesis.</text>
</comment>
<evidence type="ECO:0000313" key="15">
    <source>
        <dbReference type="EMBL" id="CAE1246047.1"/>
    </source>
</evidence>
<feature type="transmembrane region" description="Helical" evidence="14">
    <location>
        <begin position="131"/>
        <end position="147"/>
    </location>
</feature>
<accession>A0A812BWS8</accession>
<evidence type="ECO:0000256" key="9">
    <source>
        <dbReference type="ARBA" id="ARBA00022989"/>
    </source>
</evidence>
<dbReference type="GO" id="GO:0030030">
    <property type="term" value="P:cell projection organization"/>
    <property type="evidence" value="ECO:0007669"/>
    <property type="project" value="UniProtKB-KW"/>
</dbReference>
<dbReference type="InterPro" id="IPR024133">
    <property type="entry name" value="TM_138"/>
</dbReference>
<keyword evidence="12" id="KW-0325">Glycoprotein</keyword>
<keyword evidence="16" id="KW-1185">Reference proteome</keyword>
<dbReference type="EMBL" id="CAHIKZ030000943">
    <property type="protein sequence ID" value="CAE1246047.1"/>
    <property type="molecule type" value="Genomic_DNA"/>
</dbReference>
<dbReference type="OrthoDB" id="189688at2759"/>
<keyword evidence="7 14" id="KW-0812">Transmembrane</keyword>
<keyword evidence="10" id="KW-0969">Cilium</keyword>
<dbReference type="AlphaFoldDB" id="A0A812BWS8"/>
<keyword evidence="9 14" id="KW-1133">Transmembrane helix</keyword>
<dbReference type="Proteomes" id="UP000597762">
    <property type="component" value="Unassembled WGS sequence"/>
</dbReference>
<evidence type="ECO:0000256" key="3">
    <source>
        <dbReference type="ARBA" id="ARBA00004138"/>
    </source>
</evidence>
<comment type="subcellular location">
    <subcellularLocation>
        <location evidence="3">Cell projection</location>
        <location evidence="3">Cilium</location>
    </subcellularLocation>
    <subcellularLocation>
        <location evidence="2">Vacuole membrane</location>
        <topology evidence="2">Multi-pass membrane protein</topology>
    </subcellularLocation>
</comment>
<name>A0A812BWS8_ACAPH</name>
<evidence type="ECO:0000256" key="2">
    <source>
        <dbReference type="ARBA" id="ARBA00004128"/>
    </source>
</evidence>
<evidence type="ECO:0000256" key="12">
    <source>
        <dbReference type="ARBA" id="ARBA00023180"/>
    </source>
</evidence>
<keyword evidence="6" id="KW-0926">Vacuole</keyword>
<protein>
    <recommendedName>
        <fullName evidence="5">Transmembrane protein 138</fullName>
    </recommendedName>
</protein>
<gene>
    <name evidence="15" type="ORF">SPHA_24967</name>
</gene>
<keyword evidence="13" id="KW-0966">Cell projection</keyword>
<evidence type="ECO:0000256" key="5">
    <source>
        <dbReference type="ARBA" id="ARBA00014515"/>
    </source>
</evidence>